<sequence>MIVRSYWALKDLRTTAEVPTGAVYGLAQSVLKLVRHYKPHHMVAVLEGEDSHRERKEIYPDYKKDRDAQPEDLTVQFPLALKLLDLAGIPTIGSDELIGVKYEGWEADDVIGTLTKKLLDQWDEQDLSSVISSILILSSDKDLWQVLVNDRVKCLLPHRPAGGRGWKAGGPYQYSMTRERLRRELGIEPHQVPDYLALVGDSVDSVEGVKGVGPKTAQKLLQQHGNLEGVLEHGRYDPHVSRKVRLELRTIRQDDARMAQCRRTLQTTTLNTSLPISSSLTDYLIRPPQAQELSQLLDELEMKGTKRQFVEVGMLPPTPRIGNAAPASADSSVAAPISMQTRGFASLSRQHPVVPPLTVPTDHVTHAPSVREAAPSLNGWPDAAANRQSAPEDVMEDTGEEGSSLSSLMRAVEESDPSAVSFSDDAAVLEDGMLSPVASILMSEALVGKPPSTRQRKSSKPAAAAPSLPLKYPPDVDRLHINISFPLPTPSGRICHVSLSPALLSSSGGPIASSLAAALSGPSTLWVSDDIKSVLHGLKAMGMPPLPADRCFDVSVAAWLLEPDLHRQPLAQLMATYLPDSPTTDAPDAPDPSTSLIPLWRALESRLRDAVLWSLWERLERPLIPVLAAMEQRGMPLNVTVLQRLEGRKEGGGEGGEGSAADVIEGELHELAGREFNPRSPAQVGQVLFDDFGMPSVRLKQANAPKTDKSTSVYALKELQKRLQEEVDARGKGEVRDTEAGEGVVKNKTDEEIHRAIRFIDLILDHRDISKQDSGFVVPLQRHVSNTTHRIHCSFLQTGTGTGRLACERPNLQQIPPNVRQAFSLTHDAGGNDSSSDPLVYVAVDYRQMEIDILARLSLDTSLLAAIQTGDVHRETASRLFGVPIDQVTPQQRDEAKKVTYGILYGQTADGLAQQAMMDRAAAKAHIERFFEAFPRVRQLFEFCKYQVRTEGCVSTIGGRKRFFPDMVSARGAKDGEKRKRVTNRPRVDRQASNMVIQGSAADVMKFATLRVADALREHPALDANLVLNLHDELLIEVRRSHIDMLRELISPLLTNAWDDMMAGMQLPLYPFHQHLAAYSPINNATPLPGKGKGRMVVVPVAPIEPAGTVLPAYLPPLRVKWAEGVDWGACDE</sequence>
<keyword evidence="1" id="KW-0808">Transferase</keyword>
<dbReference type="PANTHER" id="PTHR10133">
    <property type="entry name" value="DNA POLYMERASE I"/>
    <property type="match status" value="1"/>
</dbReference>
<evidence type="ECO:0000313" key="10">
    <source>
        <dbReference type="EMBL" id="CEL95731.1"/>
    </source>
</evidence>
<dbReference type="InterPro" id="IPR029060">
    <property type="entry name" value="PIN-like_dom_sf"/>
</dbReference>
<proteinExistence type="predicted"/>
<dbReference type="VEuPathDB" id="CryptoDB:Vbra_3784"/>
<dbReference type="Pfam" id="PF02739">
    <property type="entry name" value="5_3_exonuc_N"/>
    <property type="match status" value="1"/>
</dbReference>
<dbReference type="GO" id="GO:0003887">
    <property type="term" value="F:DNA-directed DNA polymerase activity"/>
    <property type="evidence" value="ECO:0007669"/>
    <property type="project" value="UniProtKB-KW"/>
</dbReference>
<keyword evidence="3" id="KW-0227">DNA damage</keyword>
<dbReference type="Gene3D" id="1.20.1060.10">
    <property type="entry name" value="Taq DNA Polymerase, Chain T, domain 4"/>
    <property type="match status" value="1"/>
</dbReference>
<dbReference type="Gene3D" id="1.10.150.20">
    <property type="entry name" value="5' to 3' exonuclease, C-terminal subdomain"/>
    <property type="match status" value="2"/>
</dbReference>
<dbReference type="PANTHER" id="PTHR10133:SF62">
    <property type="entry name" value="DNA POLYMERASE THETA"/>
    <property type="match status" value="1"/>
</dbReference>
<dbReference type="SMART" id="SM00279">
    <property type="entry name" value="HhH2"/>
    <property type="match status" value="1"/>
</dbReference>
<evidence type="ECO:0000256" key="6">
    <source>
        <dbReference type="ARBA" id="ARBA00023204"/>
    </source>
</evidence>
<feature type="domain" description="5'-3' exonuclease" evidence="8">
    <location>
        <begin position="3"/>
        <end position="286"/>
    </location>
</feature>
<dbReference type="InterPro" id="IPR036397">
    <property type="entry name" value="RNaseH_sf"/>
</dbReference>
<evidence type="ECO:0000256" key="3">
    <source>
        <dbReference type="ARBA" id="ARBA00022763"/>
    </source>
</evidence>
<dbReference type="Pfam" id="PF01367">
    <property type="entry name" value="5_3_exonuc"/>
    <property type="match status" value="1"/>
</dbReference>
<dbReference type="GO" id="GO:0006261">
    <property type="term" value="P:DNA-templated DNA replication"/>
    <property type="evidence" value="ECO:0007669"/>
    <property type="project" value="InterPro"/>
</dbReference>
<dbReference type="GO" id="GO:0008409">
    <property type="term" value="F:5'-3' exonuclease activity"/>
    <property type="evidence" value="ECO:0007669"/>
    <property type="project" value="InterPro"/>
</dbReference>
<dbReference type="GO" id="GO:0003677">
    <property type="term" value="F:DNA binding"/>
    <property type="evidence" value="ECO:0007669"/>
    <property type="project" value="UniProtKB-KW"/>
</dbReference>
<feature type="region of interest" description="Disordered" evidence="7">
    <location>
        <begin position="449"/>
        <end position="469"/>
    </location>
</feature>
<dbReference type="InterPro" id="IPR036279">
    <property type="entry name" value="5-3_exonuclease_C_sf"/>
</dbReference>
<dbReference type="Gene3D" id="3.30.420.10">
    <property type="entry name" value="Ribonuclease H-like superfamily/Ribonuclease H"/>
    <property type="match status" value="1"/>
</dbReference>
<dbReference type="AlphaFoldDB" id="A0A0G4EIC0"/>
<keyword evidence="4" id="KW-0239">DNA-directed DNA polymerase</keyword>
<dbReference type="InterPro" id="IPR020046">
    <property type="entry name" value="5-3_exonucl_a-hlix_arch_N"/>
</dbReference>
<name>A0A0G4EIC0_VITBC</name>
<dbReference type="InterPro" id="IPR008918">
    <property type="entry name" value="HhH2"/>
</dbReference>
<dbReference type="InterPro" id="IPR001098">
    <property type="entry name" value="DNA-dir_DNA_pol_A_palm_dom"/>
</dbReference>
<reference evidence="10 11" key="1">
    <citation type="submission" date="2014-11" db="EMBL/GenBank/DDBJ databases">
        <authorList>
            <person name="Zhu J."/>
            <person name="Qi W."/>
            <person name="Song R."/>
        </authorList>
    </citation>
    <scope>NUCLEOTIDE SEQUENCE [LARGE SCALE GENOMIC DNA]</scope>
</reference>
<feature type="compositionally biased region" description="Low complexity" evidence="7">
    <location>
        <begin position="460"/>
        <end position="469"/>
    </location>
</feature>
<keyword evidence="2" id="KW-0548">Nucleotidyltransferase</keyword>
<dbReference type="Gene3D" id="3.30.70.370">
    <property type="match status" value="1"/>
</dbReference>
<feature type="domain" description="DNA-directed DNA polymerase family A palm" evidence="9">
    <location>
        <begin position="819"/>
        <end position="1042"/>
    </location>
</feature>
<dbReference type="PRINTS" id="PR00868">
    <property type="entry name" value="DNAPOLI"/>
</dbReference>
<dbReference type="OMA" id="NRPPMPD"/>
<dbReference type="SUPFAM" id="SSF88723">
    <property type="entry name" value="PIN domain-like"/>
    <property type="match status" value="1"/>
</dbReference>
<keyword evidence="11" id="KW-1185">Reference proteome</keyword>
<dbReference type="Gene3D" id="3.40.50.1010">
    <property type="entry name" value="5'-nuclease"/>
    <property type="match status" value="1"/>
</dbReference>
<keyword evidence="5" id="KW-0238">DNA-binding</keyword>
<dbReference type="GO" id="GO:0006302">
    <property type="term" value="P:double-strand break repair"/>
    <property type="evidence" value="ECO:0007669"/>
    <property type="project" value="TreeGrafter"/>
</dbReference>
<accession>A0A0G4EIC0</accession>
<dbReference type="OrthoDB" id="2320933at2759"/>
<organism evidence="10 11">
    <name type="scientific">Vitrella brassicaformis (strain CCMP3155)</name>
    <dbReference type="NCBI Taxonomy" id="1169540"/>
    <lineage>
        <taxon>Eukaryota</taxon>
        <taxon>Sar</taxon>
        <taxon>Alveolata</taxon>
        <taxon>Colpodellida</taxon>
        <taxon>Vitrellaceae</taxon>
        <taxon>Vitrella</taxon>
    </lineage>
</organism>
<evidence type="ECO:0000313" key="11">
    <source>
        <dbReference type="Proteomes" id="UP000041254"/>
    </source>
</evidence>
<feature type="region of interest" description="Disordered" evidence="7">
    <location>
        <begin position="372"/>
        <end position="402"/>
    </location>
</feature>
<dbReference type="InParanoid" id="A0A0G4EIC0"/>
<protein>
    <submittedName>
        <fullName evidence="10">Uncharacterized protein</fullName>
    </submittedName>
</protein>
<dbReference type="SMART" id="SM00482">
    <property type="entry name" value="POLAc"/>
    <property type="match status" value="1"/>
</dbReference>
<dbReference type="InterPro" id="IPR002421">
    <property type="entry name" value="5-3_exonuclease"/>
</dbReference>
<keyword evidence="6" id="KW-0234">DNA repair</keyword>
<dbReference type="CDD" id="cd09898">
    <property type="entry name" value="H3TH_53EXO"/>
    <property type="match status" value="1"/>
</dbReference>
<dbReference type="InterPro" id="IPR043502">
    <property type="entry name" value="DNA/RNA_pol_sf"/>
</dbReference>
<evidence type="ECO:0000256" key="1">
    <source>
        <dbReference type="ARBA" id="ARBA00022679"/>
    </source>
</evidence>
<dbReference type="EMBL" id="CDMY01000236">
    <property type="protein sequence ID" value="CEL95731.1"/>
    <property type="molecule type" value="Genomic_DNA"/>
</dbReference>
<dbReference type="SMART" id="SM00475">
    <property type="entry name" value="53EXOc"/>
    <property type="match status" value="1"/>
</dbReference>
<evidence type="ECO:0000256" key="5">
    <source>
        <dbReference type="ARBA" id="ARBA00023125"/>
    </source>
</evidence>
<dbReference type="SUPFAM" id="SSF56672">
    <property type="entry name" value="DNA/RNA polymerases"/>
    <property type="match status" value="1"/>
</dbReference>
<gene>
    <name evidence="10" type="ORF">Vbra_3784</name>
</gene>
<evidence type="ECO:0000256" key="7">
    <source>
        <dbReference type="SAM" id="MobiDB-lite"/>
    </source>
</evidence>
<dbReference type="InterPro" id="IPR020045">
    <property type="entry name" value="DNA_polI_H3TH"/>
</dbReference>
<dbReference type="CDD" id="cd09859">
    <property type="entry name" value="PIN_53EXO"/>
    <property type="match status" value="1"/>
</dbReference>
<evidence type="ECO:0000256" key="2">
    <source>
        <dbReference type="ARBA" id="ARBA00022695"/>
    </source>
</evidence>
<evidence type="ECO:0000259" key="8">
    <source>
        <dbReference type="SMART" id="SM00475"/>
    </source>
</evidence>
<evidence type="ECO:0000259" key="9">
    <source>
        <dbReference type="SMART" id="SM00482"/>
    </source>
</evidence>
<dbReference type="STRING" id="1169540.A0A0G4EIC0"/>
<dbReference type="Proteomes" id="UP000041254">
    <property type="component" value="Unassembled WGS sequence"/>
</dbReference>
<evidence type="ECO:0000256" key="4">
    <source>
        <dbReference type="ARBA" id="ARBA00022932"/>
    </source>
</evidence>
<dbReference type="InterPro" id="IPR002298">
    <property type="entry name" value="DNA_polymerase_A"/>
</dbReference>
<dbReference type="SUPFAM" id="SSF47807">
    <property type="entry name" value="5' to 3' exonuclease, C-terminal subdomain"/>
    <property type="match status" value="1"/>
</dbReference>
<dbReference type="Pfam" id="PF00476">
    <property type="entry name" value="DNA_pol_A"/>
    <property type="match status" value="1"/>
</dbReference>